<name>A0A432WSQ2_9GAMM</name>
<protein>
    <submittedName>
        <fullName evidence="2">ABC transporter substrate-binding protein</fullName>
    </submittedName>
</protein>
<reference evidence="3" key="1">
    <citation type="journal article" date="2018" name="Front. Microbiol.">
        <title>Genome-Based Analysis Reveals the Taxonomy and Diversity of the Family Idiomarinaceae.</title>
        <authorList>
            <person name="Liu Y."/>
            <person name="Lai Q."/>
            <person name="Shao Z."/>
        </authorList>
    </citation>
    <scope>NUCLEOTIDE SEQUENCE [LARGE SCALE GENOMIC DNA]</scope>
    <source>
        <strain evidence="3">AIS</strain>
    </source>
</reference>
<dbReference type="Proteomes" id="UP000286934">
    <property type="component" value="Unassembled WGS sequence"/>
</dbReference>
<feature type="signal peptide" evidence="1">
    <location>
        <begin position="1"/>
        <end position="24"/>
    </location>
</feature>
<keyword evidence="1" id="KW-0732">Signal</keyword>
<sequence length="307" mass="34357">MYRVLQNTLFIALLICFAYTPSQAASGSYAMQPKSTSGNATNAETLEWVINTAPPFHIVSGPLKGQGICDVLIDVVDEAIPELKSNRTVFPQTRITQQFDRNHNQCFPCMIHRPSSSSATYTEPTHFYYPHGIITTQEHAALITEKYGNPVKLEKLVSDNSFQLGYPAGRRYPSLQHIIDGVSGTEITRVVHTGENATAAILAMIKSGRIDYTIEYQILQNFDASTSGTTPLTFLPIAETEGNFVLGAIGCTNNEWGRNMVNAINQVLPEVRESPEFLEILDLWFRNNPEPEPYRELLRSRVWQDTN</sequence>
<gene>
    <name evidence="2" type="ORF">CWE13_08120</name>
</gene>
<proteinExistence type="predicted"/>
<dbReference type="SUPFAM" id="SSF53850">
    <property type="entry name" value="Periplasmic binding protein-like II"/>
    <property type="match status" value="1"/>
</dbReference>
<organism evidence="2 3">
    <name type="scientific">Aliidiomarina shirensis</name>
    <dbReference type="NCBI Taxonomy" id="1048642"/>
    <lineage>
        <taxon>Bacteria</taxon>
        <taxon>Pseudomonadati</taxon>
        <taxon>Pseudomonadota</taxon>
        <taxon>Gammaproteobacteria</taxon>
        <taxon>Alteromonadales</taxon>
        <taxon>Idiomarinaceae</taxon>
        <taxon>Aliidiomarina</taxon>
    </lineage>
</organism>
<evidence type="ECO:0000256" key="1">
    <source>
        <dbReference type="SAM" id="SignalP"/>
    </source>
</evidence>
<dbReference type="AlphaFoldDB" id="A0A432WSQ2"/>
<dbReference type="EMBL" id="PIPP01000003">
    <property type="protein sequence ID" value="RUO36805.1"/>
    <property type="molecule type" value="Genomic_DNA"/>
</dbReference>
<evidence type="ECO:0000313" key="2">
    <source>
        <dbReference type="EMBL" id="RUO36805.1"/>
    </source>
</evidence>
<accession>A0A432WSQ2</accession>
<comment type="caution">
    <text evidence="2">The sequence shown here is derived from an EMBL/GenBank/DDBJ whole genome shotgun (WGS) entry which is preliminary data.</text>
</comment>
<keyword evidence="3" id="KW-1185">Reference proteome</keyword>
<feature type="chain" id="PRO_5019430730" evidence="1">
    <location>
        <begin position="25"/>
        <end position="307"/>
    </location>
</feature>
<evidence type="ECO:0000313" key="3">
    <source>
        <dbReference type="Proteomes" id="UP000286934"/>
    </source>
</evidence>